<proteinExistence type="inferred from homology"/>
<name>A0ABS4PVB8_9PSEU</name>
<gene>
    <name evidence="3" type="ORF">JOM49_004905</name>
</gene>
<dbReference type="PANTHER" id="PTHR39428:SF1">
    <property type="entry name" value="F420H(2)-DEPENDENT QUINONE REDUCTASE RV1261C"/>
    <property type="match status" value="1"/>
</dbReference>
<dbReference type="InterPro" id="IPR012349">
    <property type="entry name" value="Split_barrel_FMN-bd"/>
</dbReference>
<evidence type="ECO:0000313" key="3">
    <source>
        <dbReference type="EMBL" id="MBP2183379.1"/>
    </source>
</evidence>
<keyword evidence="4" id="KW-1185">Reference proteome</keyword>
<accession>A0ABS4PVB8</accession>
<dbReference type="NCBIfam" id="TIGR00026">
    <property type="entry name" value="hi_GC_TIGR00026"/>
    <property type="match status" value="1"/>
</dbReference>
<dbReference type="Gene3D" id="2.30.110.10">
    <property type="entry name" value="Electron Transport, Fmn-binding Protein, Chain A"/>
    <property type="match status" value="1"/>
</dbReference>
<sequence>MSDFNTQVIEEFRENEGRVGGPFAGAPLLLLHHVGARSGRAQISPLMYLADDDRYLVFASNGGADQHPAWYHNLRAKPDTEIEVGTDRFAVHAEEITGAERDELYARQAELYPGFAKYQEGTSRVIPVVALSPAKTSGA</sequence>
<reference evidence="3 4" key="1">
    <citation type="submission" date="2021-03" db="EMBL/GenBank/DDBJ databases">
        <title>Sequencing the genomes of 1000 actinobacteria strains.</title>
        <authorList>
            <person name="Klenk H.-P."/>
        </authorList>
    </citation>
    <scope>NUCLEOTIDE SEQUENCE [LARGE SCALE GENOMIC DNA]</scope>
    <source>
        <strain evidence="3 4">DSM 45510</strain>
    </source>
</reference>
<dbReference type="Pfam" id="PF04075">
    <property type="entry name" value="F420H2_quin_red"/>
    <property type="match status" value="1"/>
</dbReference>
<dbReference type="RefSeq" id="WP_209666558.1">
    <property type="nucleotide sequence ID" value="NZ_JAGGMS010000001.1"/>
</dbReference>
<evidence type="ECO:0000313" key="4">
    <source>
        <dbReference type="Proteomes" id="UP000741013"/>
    </source>
</evidence>
<dbReference type="PANTHER" id="PTHR39428">
    <property type="entry name" value="F420H(2)-DEPENDENT QUINONE REDUCTASE RV1261C"/>
    <property type="match status" value="1"/>
</dbReference>
<comment type="similarity">
    <text evidence="1">Belongs to the F420H(2)-dependent quinone reductase family.</text>
</comment>
<dbReference type="SUPFAM" id="SSF50475">
    <property type="entry name" value="FMN-binding split barrel"/>
    <property type="match status" value="1"/>
</dbReference>
<evidence type="ECO:0000256" key="1">
    <source>
        <dbReference type="ARBA" id="ARBA00008710"/>
    </source>
</evidence>
<dbReference type="Proteomes" id="UP000741013">
    <property type="component" value="Unassembled WGS sequence"/>
</dbReference>
<comment type="catalytic activity">
    <reaction evidence="2">
        <text>oxidized coenzyme F420-(gamma-L-Glu)(n) + a quinol + H(+) = reduced coenzyme F420-(gamma-L-Glu)(n) + a quinone</text>
        <dbReference type="Rhea" id="RHEA:39663"/>
        <dbReference type="Rhea" id="RHEA-COMP:12939"/>
        <dbReference type="Rhea" id="RHEA-COMP:14378"/>
        <dbReference type="ChEBI" id="CHEBI:15378"/>
        <dbReference type="ChEBI" id="CHEBI:24646"/>
        <dbReference type="ChEBI" id="CHEBI:132124"/>
        <dbReference type="ChEBI" id="CHEBI:133980"/>
        <dbReference type="ChEBI" id="CHEBI:139511"/>
    </reaction>
</comment>
<protein>
    <submittedName>
        <fullName evidence="3">Deazaflavin-dependent oxidoreductase (Nitroreductase family)</fullName>
    </submittedName>
</protein>
<organism evidence="3 4">
    <name type="scientific">Amycolatopsis magusensis</name>
    <dbReference type="NCBI Taxonomy" id="882444"/>
    <lineage>
        <taxon>Bacteria</taxon>
        <taxon>Bacillati</taxon>
        <taxon>Actinomycetota</taxon>
        <taxon>Actinomycetes</taxon>
        <taxon>Pseudonocardiales</taxon>
        <taxon>Pseudonocardiaceae</taxon>
        <taxon>Amycolatopsis</taxon>
    </lineage>
</organism>
<evidence type="ECO:0000256" key="2">
    <source>
        <dbReference type="ARBA" id="ARBA00049106"/>
    </source>
</evidence>
<dbReference type="EMBL" id="JAGGMS010000001">
    <property type="protein sequence ID" value="MBP2183379.1"/>
    <property type="molecule type" value="Genomic_DNA"/>
</dbReference>
<comment type="caution">
    <text evidence="3">The sequence shown here is derived from an EMBL/GenBank/DDBJ whole genome shotgun (WGS) entry which is preliminary data.</text>
</comment>
<dbReference type="InterPro" id="IPR004378">
    <property type="entry name" value="F420H2_quin_Rdtase"/>
</dbReference>